<organism evidence="1 2">
    <name type="scientific">Paenarthrobacter nitroguajacolicus</name>
    <name type="common">Arthrobacter nitroguajacolicus</name>
    <dbReference type="NCBI Taxonomy" id="211146"/>
    <lineage>
        <taxon>Bacteria</taxon>
        <taxon>Bacillati</taxon>
        <taxon>Actinomycetota</taxon>
        <taxon>Actinomycetes</taxon>
        <taxon>Micrococcales</taxon>
        <taxon>Micrococcaceae</taxon>
        <taxon>Paenarthrobacter</taxon>
    </lineage>
</organism>
<protein>
    <submittedName>
        <fullName evidence="1">Uncharacterized protein</fullName>
    </submittedName>
</protein>
<evidence type="ECO:0000313" key="2">
    <source>
        <dbReference type="Proteomes" id="UP000316500"/>
    </source>
</evidence>
<sequence>MHAISDWSLSPPRLSDYDAVASSQRKANLAQKAYSLCNPAGVAWARKWDFVFFELKVPRHELL</sequence>
<name>A0A558H6W5_PAENT</name>
<dbReference type="EMBL" id="VNFK01000004">
    <property type="protein sequence ID" value="TVU64865.1"/>
    <property type="molecule type" value="Genomic_DNA"/>
</dbReference>
<dbReference type="Proteomes" id="UP000316500">
    <property type="component" value="Unassembled WGS sequence"/>
</dbReference>
<gene>
    <name evidence="1" type="ORF">FQP90_07385</name>
</gene>
<comment type="caution">
    <text evidence="1">The sequence shown here is derived from an EMBL/GenBank/DDBJ whole genome shotgun (WGS) entry which is preliminary data.</text>
</comment>
<dbReference type="RefSeq" id="WP_144649071.1">
    <property type="nucleotide sequence ID" value="NZ_VNFK01000004.1"/>
</dbReference>
<dbReference type="AlphaFoldDB" id="A0A558H6W5"/>
<reference evidence="1 2" key="1">
    <citation type="submission" date="2019-07" db="EMBL/GenBank/DDBJ databases">
        <title>Diversity of Bacteria from Kongsfjorden, Arctic.</title>
        <authorList>
            <person name="Yu Y."/>
        </authorList>
    </citation>
    <scope>NUCLEOTIDE SEQUENCE [LARGE SCALE GENOMIC DNA]</scope>
    <source>
        <strain evidence="1 2">SM1928</strain>
    </source>
</reference>
<evidence type="ECO:0000313" key="1">
    <source>
        <dbReference type="EMBL" id="TVU64865.1"/>
    </source>
</evidence>
<accession>A0A558H6W5</accession>
<proteinExistence type="predicted"/>